<evidence type="ECO:0000313" key="2">
    <source>
        <dbReference type="EMBL" id="MFC7183168.1"/>
    </source>
</evidence>
<evidence type="ECO:0000256" key="1">
    <source>
        <dbReference type="ARBA" id="ARBA00006479"/>
    </source>
</evidence>
<evidence type="ECO:0000313" key="3">
    <source>
        <dbReference type="Proteomes" id="UP001596435"/>
    </source>
</evidence>
<comment type="similarity">
    <text evidence="1">Belongs to the ROK (NagC/XylR) family.</text>
</comment>
<dbReference type="Gene3D" id="3.30.420.40">
    <property type="match status" value="2"/>
</dbReference>
<reference evidence="3" key="1">
    <citation type="journal article" date="2019" name="Int. J. Syst. Evol. Microbiol.">
        <title>The Global Catalogue of Microorganisms (GCM) 10K type strain sequencing project: providing services to taxonomists for standard genome sequencing and annotation.</title>
        <authorList>
            <consortium name="The Broad Institute Genomics Platform"/>
            <consortium name="The Broad Institute Genome Sequencing Center for Infectious Disease"/>
            <person name="Wu L."/>
            <person name="Ma J."/>
        </authorList>
    </citation>
    <scope>NUCLEOTIDE SEQUENCE [LARGE SCALE GENOMIC DNA]</scope>
    <source>
        <strain evidence="3">CGMCC 1.12859</strain>
    </source>
</reference>
<sequence>MSITSPTGAKGPVLAVDIGGTKTSAAVVLDDGRLVARVTAPTPAAQGGQAILAAALRLARTASENAVERSGSTPPVAVGFGTAGVVDPTGRRIRSATSALPGWADTDVADAAEQEFQVPATVLGDVQAFLAGESAHGVARGASVAVAVMAGTGIGGAVLVDGRVLRGAGGAAGHVGHVPVPGAELRPCPCGASGHVEALAAGPAMTAEAQRRLPGHDIPDLQAAAALARAGHGEARAAIEAGGAALGVALAGVIALLDPDLVVLGGGAAAAGPWFEAGLREALTRNALPLLTRVPVVRSSMDADAVLIGAAVEARTLLAHPASTERNEVVL</sequence>
<dbReference type="Proteomes" id="UP001596435">
    <property type="component" value="Unassembled WGS sequence"/>
</dbReference>
<dbReference type="Pfam" id="PF00480">
    <property type="entry name" value="ROK"/>
    <property type="match status" value="1"/>
</dbReference>
<dbReference type="PANTHER" id="PTHR18964:SF169">
    <property type="entry name" value="N-ACETYLMANNOSAMINE KINASE"/>
    <property type="match status" value="1"/>
</dbReference>
<dbReference type="PANTHER" id="PTHR18964">
    <property type="entry name" value="ROK (REPRESSOR, ORF, KINASE) FAMILY"/>
    <property type="match status" value="1"/>
</dbReference>
<dbReference type="InterPro" id="IPR000600">
    <property type="entry name" value="ROK"/>
</dbReference>
<organism evidence="2 3">
    <name type="scientific">Kitasatospora paranensis</name>
    <dbReference type="NCBI Taxonomy" id="258053"/>
    <lineage>
        <taxon>Bacteria</taxon>
        <taxon>Bacillati</taxon>
        <taxon>Actinomycetota</taxon>
        <taxon>Actinomycetes</taxon>
        <taxon>Kitasatosporales</taxon>
        <taxon>Streptomycetaceae</taxon>
        <taxon>Kitasatospora</taxon>
    </lineage>
</organism>
<proteinExistence type="inferred from homology"/>
<dbReference type="InterPro" id="IPR043129">
    <property type="entry name" value="ATPase_NBD"/>
</dbReference>
<name>A0ABW2G0Y0_9ACTN</name>
<dbReference type="RefSeq" id="WP_380232231.1">
    <property type="nucleotide sequence ID" value="NZ_JBHSVH010000002.1"/>
</dbReference>
<comment type="caution">
    <text evidence="2">The sequence shown here is derived from an EMBL/GenBank/DDBJ whole genome shotgun (WGS) entry which is preliminary data.</text>
</comment>
<protein>
    <submittedName>
        <fullName evidence="2">ROK family protein</fullName>
    </submittedName>
</protein>
<dbReference type="EMBL" id="JBHTAJ010000061">
    <property type="protein sequence ID" value="MFC7183168.1"/>
    <property type="molecule type" value="Genomic_DNA"/>
</dbReference>
<gene>
    <name evidence="2" type="ORF">ACFQMG_26840</name>
</gene>
<dbReference type="SUPFAM" id="SSF53067">
    <property type="entry name" value="Actin-like ATPase domain"/>
    <property type="match status" value="1"/>
</dbReference>
<keyword evidence="3" id="KW-1185">Reference proteome</keyword>
<accession>A0ABW2G0Y0</accession>